<dbReference type="Pfam" id="PF07690">
    <property type="entry name" value="MFS_1"/>
    <property type="match status" value="1"/>
</dbReference>
<feature type="transmembrane region" description="Helical" evidence="3">
    <location>
        <begin position="233"/>
        <end position="250"/>
    </location>
</feature>
<comment type="caution">
    <text evidence="5">The sequence shown here is derived from an EMBL/GenBank/DDBJ whole genome shotgun (WGS) entry which is preliminary data.</text>
</comment>
<feature type="transmembrane region" description="Helical" evidence="3">
    <location>
        <begin position="362"/>
        <end position="384"/>
    </location>
</feature>
<evidence type="ECO:0000256" key="1">
    <source>
        <dbReference type="ARBA" id="ARBA00004141"/>
    </source>
</evidence>
<evidence type="ECO:0000256" key="3">
    <source>
        <dbReference type="SAM" id="Phobius"/>
    </source>
</evidence>
<organism evidence="5 6">
    <name type="scientific">Polychaeton citri CBS 116435</name>
    <dbReference type="NCBI Taxonomy" id="1314669"/>
    <lineage>
        <taxon>Eukaryota</taxon>
        <taxon>Fungi</taxon>
        <taxon>Dikarya</taxon>
        <taxon>Ascomycota</taxon>
        <taxon>Pezizomycotina</taxon>
        <taxon>Dothideomycetes</taxon>
        <taxon>Dothideomycetidae</taxon>
        <taxon>Capnodiales</taxon>
        <taxon>Capnodiaceae</taxon>
        <taxon>Polychaeton</taxon>
    </lineage>
</organism>
<evidence type="ECO:0000313" key="6">
    <source>
        <dbReference type="Proteomes" id="UP000799441"/>
    </source>
</evidence>
<keyword evidence="3" id="KW-0472">Membrane</keyword>
<feature type="transmembrane region" description="Helical" evidence="3">
    <location>
        <begin position="74"/>
        <end position="92"/>
    </location>
</feature>
<name>A0A9P4Q3G6_9PEZI</name>
<feature type="transmembrane region" description="Helical" evidence="3">
    <location>
        <begin position="390"/>
        <end position="418"/>
    </location>
</feature>
<feature type="transmembrane region" description="Helical" evidence="3">
    <location>
        <begin position="134"/>
        <end position="155"/>
    </location>
</feature>
<feature type="transmembrane region" description="Helical" evidence="3">
    <location>
        <begin position="33"/>
        <end position="54"/>
    </location>
</feature>
<evidence type="ECO:0000313" key="5">
    <source>
        <dbReference type="EMBL" id="KAF2718850.1"/>
    </source>
</evidence>
<feature type="transmembrane region" description="Helical" evidence="3">
    <location>
        <begin position="325"/>
        <end position="350"/>
    </location>
</feature>
<dbReference type="InterPro" id="IPR011701">
    <property type="entry name" value="MFS"/>
</dbReference>
<comment type="similarity">
    <text evidence="2">Belongs to the major facilitator superfamily. Monocarboxylate porter (TC 2.A.1.13) family.</text>
</comment>
<dbReference type="EMBL" id="MU003819">
    <property type="protein sequence ID" value="KAF2718850.1"/>
    <property type="molecule type" value="Genomic_DNA"/>
</dbReference>
<dbReference type="Proteomes" id="UP000799441">
    <property type="component" value="Unassembled WGS sequence"/>
</dbReference>
<dbReference type="OrthoDB" id="6509908at2759"/>
<dbReference type="SUPFAM" id="SSF103473">
    <property type="entry name" value="MFS general substrate transporter"/>
    <property type="match status" value="1"/>
</dbReference>
<feature type="transmembrane region" description="Helical" evidence="3">
    <location>
        <begin position="104"/>
        <end position="128"/>
    </location>
</feature>
<feature type="transmembrane region" description="Helical" evidence="3">
    <location>
        <begin position="270"/>
        <end position="289"/>
    </location>
</feature>
<feature type="transmembrane region" description="Helical" evidence="3">
    <location>
        <begin position="301"/>
        <end position="319"/>
    </location>
</feature>
<dbReference type="PROSITE" id="PS50850">
    <property type="entry name" value="MFS"/>
    <property type="match status" value="1"/>
</dbReference>
<dbReference type="PANTHER" id="PTHR11360:SF234">
    <property type="entry name" value="MFS-TYPE TRANSPORTER DBAD-RELATED"/>
    <property type="match status" value="1"/>
</dbReference>
<feature type="domain" description="Major facilitator superfamily (MFS) profile" evidence="4">
    <location>
        <begin position="234"/>
        <end position="422"/>
    </location>
</feature>
<evidence type="ECO:0000256" key="2">
    <source>
        <dbReference type="ARBA" id="ARBA00006727"/>
    </source>
</evidence>
<comment type="subcellular location">
    <subcellularLocation>
        <location evidence="1">Membrane</location>
        <topology evidence="1">Multi-pass membrane protein</topology>
    </subcellularLocation>
</comment>
<reference evidence="5" key="1">
    <citation type="journal article" date="2020" name="Stud. Mycol.">
        <title>101 Dothideomycetes genomes: a test case for predicting lifestyles and emergence of pathogens.</title>
        <authorList>
            <person name="Haridas S."/>
            <person name="Albert R."/>
            <person name="Binder M."/>
            <person name="Bloem J."/>
            <person name="Labutti K."/>
            <person name="Salamov A."/>
            <person name="Andreopoulos B."/>
            <person name="Baker S."/>
            <person name="Barry K."/>
            <person name="Bills G."/>
            <person name="Bluhm B."/>
            <person name="Cannon C."/>
            <person name="Castanera R."/>
            <person name="Culley D."/>
            <person name="Daum C."/>
            <person name="Ezra D."/>
            <person name="Gonzalez J."/>
            <person name="Henrissat B."/>
            <person name="Kuo A."/>
            <person name="Liang C."/>
            <person name="Lipzen A."/>
            <person name="Lutzoni F."/>
            <person name="Magnuson J."/>
            <person name="Mondo S."/>
            <person name="Nolan M."/>
            <person name="Ohm R."/>
            <person name="Pangilinan J."/>
            <person name="Park H.-J."/>
            <person name="Ramirez L."/>
            <person name="Alfaro M."/>
            <person name="Sun H."/>
            <person name="Tritt A."/>
            <person name="Yoshinaga Y."/>
            <person name="Zwiers L.-H."/>
            <person name="Turgeon B."/>
            <person name="Goodwin S."/>
            <person name="Spatafora J."/>
            <person name="Crous P."/>
            <person name="Grigoriev I."/>
        </authorList>
    </citation>
    <scope>NUCLEOTIDE SEQUENCE</scope>
    <source>
        <strain evidence="5">CBS 116435</strain>
    </source>
</reference>
<evidence type="ECO:0000259" key="4">
    <source>
        <dbReference type="PROSITE" id="PS50850"/>
    </source>
</evidence>
<keyword evidence="3" id="KW-0812">Transmembrane</keyword>
<dbReference type="InterPro" id="IPR050327">
    <property type="entry name" value="Proton-linked_MCT"/>
</dbReference>
<dbReference type="AlphaFoldDB" id="A0A9P4Q3G6"/>
<dbReference type="InterPro" id="IPR020846">
    <property type="entry name" value="MFS_dom"/>
</dbReference>
<dbReference type="Gene3D" id="1.20.1250.20">
    <property type="entry name" value="MFS general substrate transporter like domains"/>
    <property type="match status" value="1"/>
</dbReference>
<keyword evidence="6" id="KW-1185">Reference proteome</keyword>
<accession>A0A9P4Q3G6</accession>
<protein>
    <submittedName>
        <fullName evidence="5">MFS general substrate transporter</fullName>
    </submittedName>
</protein>
<dbReference type="GO" id="GO:0022857">
    <property type="term" value="F:transmembrane transporter activity"/>
    <property type="evidence" value="ECO:0007669"/>
    <property type="project" value="InterPro"/>
</dbReference>
<dbReference type="PANTHER" id="PTHR11360">
    <property type="entry name" value="MONOCARBOXYLATE TRANSPORTER"/>
    <property type="match status" value="1"/>
</dbReference>
<proteinExistence type="inferred from homology"/>
<sequence length="422" mass="45209">MSFAIQDLQQEPVPNAKPSVSNINSVPDGGLTAWLQVLGSFFLFFNSWGLINSFGVFQAFYETGILTSSSPSDISWIGSIQSCLLLLVGAMTGPIYDRGYMRQLVAFGTFLIVFCHMMLSLCTEYWQVFLAQGIGIGLGTGCLFIPSVAIISTYFHKRLATAAGIVSAGGAIGGLVYPIVFSHLQPKIGFPWATRVMGFIALAALLVSNAVFRIRVLPAAKRRLLDLPAFKELPYLFITLGVFLGFMGLYTPFFYVQSFAINTGIVDKNLAFYLLSILNASSCVGRVVPNLVADKIGNLNILAPTSMIAGILGLCLVAVHNEGPLVAIIVLYGIFSGSFVSLAPTAIIAVTKNRAMIGTRMGQSFAVISIGILLGTPISGWILGASSFTYVWVWGGALTMAGATMIIVARFSMVGFVLKRKA</sequence>
<feature type="transmembrane region" description="Helical" evidence="3">
    <location>
        <begin position="162"/>
        <end position="180"/>
    </location>
</feature>
<feature type="transmembrane region" description="Helical" evidence="3">
    <location>
        <begin position="192"/>
        <end position="212"/>
    </location>
</feature>
<dbReference type="InterPro" id="IPR036259">
    <property type="entry name" value="MFS_trans_sf"/>
</dbReference>
<gene>
    <name evidence="5" type="ORF">K431DRAFT_322166</name>
</gene>
<dbReference type="GO" id="GO:0016020">
    <property type="term" value="C:membrane"/>
    <property type="evidence" value="ECO:0007669"/>
    <property type="project" value="UniProtKB-SubCell"/>
</dbReference>
<keyword evidence="3" id="KW-1133">Transmembrane helix</keyword>